<feature type="transmembrane region" description="Helical" evidence="5">
    <location>
        <begin position="12"/>
        <end position="29"/>
    </location>
</feature>
<dbReference type="Proteomes" id="UP000703315">
    <property type="component" value="Unassembled WGS sequence"/>
</dbReference>
<dbReference type="InterPro" id="IPR036259">
    <property type="entry name" value="MFS_trans_sf"/>
</dbReference>
<evidence type="ECO:0000259" key="6">
    <source>
        <dbReference type="PROSITE" id="PS50850"/>
    </source>
</evidence>
<feature type="transmembrane region" description="Helical" evidence="5">
    <location>
        <begin position="109"/>
        <end position="130"/>
    </location>
</feature>
<feature type="transmembrane region" description="Helical" evidence="5">
    <location>
        <begin position="142"/>
        <end position="166"/>
    </location>
</feature>
<dbReference type="InterPro" id="IPR011701">
    <property type="entry name" value="MFS"/>
</dbReference>
<dbReference type="PANTHER" id="PTHR23508">
    <property type="entry name" value="CARBOXYLIC ACID TRANSPORTER PROTEIN HOMOLOG"/>
    <property type="match status" value="1"/>
</dbReference>
<keyword evidence="3 5" id="KW-1133">Transmembrane helix</keyword>
<feature type="transmembrane region" description="Helical" evidence="5">
    <location>
        <begin position="343"/>
        <end position="367"/>
    </location>
</feature>
<proteinExistence type="predicted"/>
<dbReference type="EMBL" id="DYXC01000011">
    <property type="protein sequence ID" value="HJF13310.1"/>
    <property type="molecule type" value="Genomic_DNA"/>
</dbReference>
<accession>A0A921K633</accession>
<evidence type="ECO:0000256" key="2">
    <source>
        <dbReference type="ARBA" id="ARBA00022692"/>
    </source>
</evidence>
<evidence type="ECO:0000313" key="7">
    <source>
        <dbReference type="EMBL" id="HJF13310.1"/>
    </source>
</evidence>
<feature type="transmembrane region" description="Helical" evidence="5">
    <location>
        <begin position="379"/>
        <end position="398"/>
    </location>
</feature>
<feature type="transmembrane region" description="Helical" evidence="5">
    <location>
        <begin position="292"/>
        <end position="312"/>
    </location>
</feature>
<feature type="transmembrane region" description="Helical" evidence="5">
    <location>
        <begin position="55"/>
        <end position="73"/>
    </location>
</feature>
<dbReference type="PROSITE" id="PS50850">
    <property type="entry name" value="MFS"/>
    <property type="match status" value="1"/>
</dbReference>
<feature type="transmembrane region" description="Helical" evidence="5">
    <location>
        <begin position="85"/>
        <end position="103"/>
    </location>
</feature>
<dbReference type="SUPFAM" id="SSF103473">
    <property type="entry name" value="MFS general substrate transporter"/>
    <property type="match status" value="1"/>
</dbReference>
<feature type="transmembrane region" description="Helical" evidence="5">
    <location>
        <begin position="410"/>
        <end position="429"/>
    </location>
</feature>
<dbReference type="Pfam" id="PF07690">
    <property type="entry name" value="MFS_1"/>
    <property type="match status" value="1"/>
</dbReference>
<keyword evidence="2 5" id="KW-0812">Transmembrane</keyword>
<reference evidence="7" key="1">
    <citation type="journal article" date="2021" name="PeerJ">
        <title>Extensive microbial diversity within the chicken gut microbiome revealed by metagenomics and culture.</title>
        <authorList>
            <person name="Gilroy R."/>
            <person name="Ravi A."/>
            <person name="Getino M."/>
            <person name="Pursley I."/>
            <person name="Horton D.L."/>
            <person name="Alikhan N.F."/>
            <person name="Baker D."/>
            <person name="Gharbi K."/>
            <person name="Hall N."/>
            <person name="Watson M."/>
            <person name="Adriaenssens E.M."/>
            <person name="Foster-Nyarko E."/>
            <person name="Jarju S."/>
            <person name="Secka A."/>
            <person name="Antonio M."/>
            <person name="Oren A."/>
            <person name="Chaudhuri R.R."/>
            <person name="La Ragione R."/>
            <person name="Hildebrand F."/>
            <person name="Pallen M.J."/>
        </authorList>
    </citation>
    <scope>NUCLEOTIDE SEQUENCE</scope>
    <source>
        <strain evidence="7">ChiHjej13B12-14962</strain>
    </source>
</reference>
<gene>
    <name evidence="7" type="ORF">K8V32_00705</name>
</gene>
<reference evidence="7" key="2">
    <citation type="submission" date="2021-09" db="EMBL/GenBank/DDBJ databases">
        <authorList>
            <person name="Gilroy R."/>
        </authorList>
    </citation>
    <scope>NUCLEOTIDE SEQUENCE</scope>
    <source>
        <strain evidence="7">ChiHjej13B12-14962</strain>
    </source>
</reference>
<feature type="transmembrane region" description="Helical" evidence="5">
    <location>
        <begin position="172"/>
        <end position="193"/>
    </location>
</feature>
<feature type="transmembrane region" description="Helical" evidence="5">
    <location>
        <begin position="254"/>
        <end position="272"/>
    </location>
</feature>
<dbReference type="AlphaFoldDB" id="A0A921K633"/>
<comment type="caution">
    <text evidence="7">The sequence shown here is derived from an EMBL/GenBank/DDBJ whole genome shotgun (WGS) entry which is preliminary data.</text>
</comment>
<evidence type="ECO:0000256" key="4">
    <source>
        <dbReference type="ARBA" id="ARBA00023136"/>
    </source>
</evidence>
<dbReference type="PANTHER" id="PTHR23508:SF10">
    <property type="entry name" value="CARBOXYLIC ACID TRANSPORTER PROTEIN HOMOLOG"/>
    <property type="match status" value="1"/>
</dbReference>
<evidence type="ECO:0000256" key="1">
    <source>
        <dbReference type="ARBA" id="ARBA00004651"/>
    </source>
</evidence>
<feature type="transmembrane region" description="Helical" evidence="5">
    <location>
        <begin position="319"/>
        <end position="337"/>
    </location>
</feature>
<dbReference type="Gene3D" id="1.20.1250.20">
    <property type="entry name" value="MFS general substrate transporter like domains"/>
    <property type="match status" value="1"/>
</dbReference>
<sequence length="456" mass="48803">MDLRHQIDIRPMSGYQWLIIALCTFLNALDGYDVLAISFTSNAVTEEFGLSGTELGIVMSAALVGMAVGALTLGPVADRIGRRNMTILALIVNAIGLFLSSTADSAIELGIWRIVTGLGIGGILVGTNVLSAEYASRKHRGLAISIYAAGYGIGAALGGTAMVGLINSFGWRSVFVVGGIMTVISLILVLPLLPESASYLYNRQPKNAQAKAEHIAHRLGYHEPVDLTVADTAAQRSEQETGISKLFTKQNRRVTLVIWTTFFVIMFAFYFVNSWTPRLMHATGLSENLSMFVTVGLTLGGAIGSVVFGLFTSRWSTRVVLSRFTVLAAILMAIFVFSAQWTVVVLILGVFVGLFINGCIAGLYVLTPQSYSSGLRSTGAGWGIGIGRFGAIIAPTATGALMDVGWSPEAIYVSVGVLILLATVALLFMRGIDVEANRDPQQDLEHRNETAWPSAK</sequence>
<dbReference type="PROSITE" id="PS00216">
    <property type="entry name" value="SUGAR_TRANSPORT_1"/>
    <property type="match status" value="1"/>
</dbReference>
<dbReference type="GO" id="GO:0005886">
    <property type="term" value="C:plasma membrane"/>
    <property type="evidence" value="ECO:0007669"/>
    <property type="project" value="UniProtKB-SubCell"/>
</dbReference>
<dbReference type="CDD" id="cd17365">
    <property type="entry name" value="MFS_PcaK_like"/>
    <property type="match status" value="1"/>
</dbReference>
<dbReference type="InterPro" id="IPR020846">
    <property type="entry name" value="MFS_dom"/>
</dbReference>
<protein>
    <submittedName>
        <fullName evidence="7">MFS transporter</fullName>
    </submittedName>
</protein>
<evidence type="ECO:0000313" key="8">
    <source>
        <dbReference type="Proteomes" id="UP000703315"/>
    </source>
</evidence>
<keyword evidence="4 5" id="KW-0472">Membrane</keyword>
<evidence type="ECO:0000256" key="3">
    <source>
        <dbReference type="ARBA" id="ARBA00022989"/>
    </source>
</evidence>
<organism evidence="7 8">
    <name type="scientific">Enteractinococcus helveticum</name>
    <dbReference type="NCBI Taxonomy" id="1837282"/>
    <lineage>
        <taxon>Bacteria</taxon>
        <taxon>Bacillati</taxon>
        <taxon>Actinomycetota</taxon>
        <taxon>Actinomycetes</taxon>
        <taxon>Micrococcales</taxon>
        <taxon>Micrococcaceae</taxon>
    </lineage>
</organism>
<dbReference type="InterPro" id="IPR005829">
    <property type="entry name" value="Sugar_transporter_CS"/>
</dbReference>
<dbReference type="GO" id="GO:0046943">
    <property type="term" value="F:carboxylic acid transmembrane transporter activity"/>
    <property type="evidence" value="ECO:0007669"/>
    <property type="project" value="TreeGrafter"/>
</dbReference>
<feature type="domain" description="Major facilitator superfamily (MFS) profile" evidence="6">
    <location>
        <begin position="19"/>
        <end position="434"/>
    </location>
</feature>
<evidence type="ECO:0000256" key="5">
    <source>
        <dbReference type="SAM" id="Phobius"/>
    </source>
</evidence>
<dbReference type="PROSITE" id="PS00217">
    <property type="entry name" value="SUGAR_TRANSPORT_2"/>
    <property type="match status" value="1"/>
</dbReference>
<dbReference type="RefSeq" id="WP_303901351.1">
    <property type="nucleotide sequence ID" value="NZ_DYXC01000011.1"/>
</dbReference>
<comment type="subcellular location">
    <subcellularLocation>
        <location evidence="1">Cell membrane</location>
        <topology evidence="1">Multi-pass membrane protein</topology>
    </subcellularLocation>
</comment>
<name>A0A921K633_9MICC</name>